<dbReference type="Gramene" id="EFJ28364">
    <property type="protein sequence ID" value="EFJ28364"/>
    <property type="gene ID" value="SELMODRAFT_411082"/>
</dbReference>
<evidence type="ECO:0000256" key="1">
    <source>
        <dbReference type="SAM" id="MobiDB-lite"/>
    </source>
</evidence>
<sequence length="151" mass="16871">MDDGLWELEPHPLLVVQPRELRLLQLLLLEHCGVPPQSSSHPRTPRCSRGSKGARPPSGRYARSCRWRWNVRHRHGLDADEDEDLVKRREDKNKSGVGSEPEAPHTICVADEDCIPESECHGKHLTPSAGKYLRMCGQLSPVGSNPEISTA</sequence>
<dbReference type="InParanoid" id="D8RGI9"/>
<keyword evidence="3" id="KW-1185">Reference proteome</keyword>
<dbReference type="AlphaFoldDB" id="D8RGI9"/>
<dbReference type="EMBL" id="GL377579">
    <property type="protein sequence ID" value="EFJ28364.1"/>
    <property type="molecule type" value="Genomic_DNA"/>
</dbReference>
<reference evidence="2 3" key="1">
    <citation type="journal article" date="2011" name="Science">
        <title>The Selaginella genome identifies genetic changes associated with the evolution of vascular plants.</title>
        <authorList>
            <person name="Banks J.A."/>
            <person name="Nishiyama T."/>
            <person name="Hasebe M."/>
            <person name="Bowman J.L."/>
            <person name="Gribskov M."/>
            <person name="dePamphilis C."/>
            <person name="Albert V.A."/>
            <person name="Aono N."/>
            <person name="Aoyama T."/>
            <person name="Ambrose B.A."/>
            <person name="Ashton N.W."/>
            <person name="Axtell M.J."/>
            <person name="Barker E."/>
            <person name="Barker M.S."/>
            <person name="Bennetzen J.L."/>
            <person name="Bonawitz N.D."/>
            <person name="Chapple C."/>
            <person name="Cheng C."/>
            <person name="Correa L.G."/>
            <person name="Dacre M."/>
            <person name="DeBarry J."/>
            <person name="Dreyer I."/>
            <person name="Elias M."/>
            <person name="Engstrom E.M."/>
            <person name="Estelle M."/>
            <person name="Feng L."/>
            <person name="Finet C."/>
            <person name="Floyd S.K."/>
            <person name="Frommer W.B."/>
            <person name="Fujita T."/>
            <person name="Gramzow L."/>
            <person name="Gutensohn M."/>
            <person name="Harholt J."/>
            <person name="Hattori M."/>
            <person name="Heyl A."/>
            <person name="Hirai T."/>
            <person name="Hiwatashi Y."/>
            <person name="Ishikawa M."/>
            <person name="Iwata M."/>
            <person name="Karol K.G."/>
            <person name="Koehler B."/>
            <person name="Kolukisaoglu U."/>
            <person name="Kubo M."/>
            <person name="Kurata T."/>
            <person name="Lalonde S."/>
            <person name="Li K."/>
            <person name="Li Y."/>
            <person name="Litt A."/>
            <person name="Lyons E."/>
            <person name="Manning G."/>
            <person name="Maruyama T."/>
            <person name="Michael T.P."/>
            <person name="Mikami K."/>
            <person name="Miyazaki S."/>
            <person name="Morinaga S."/>
            <person name="Murata T."/>
            <person name="Mueller-Roeber B."/>
            <person name="Nelson D.R."/>
            <person name="Obara M."/>
            <person name="Oguri Y."/>
            <person name="Olmstead R.G."/>
            <person name="Onodera N."/>
            <person name="Petersen B.L."/>
            <person name="Pils B."/>
            <person name="Prigge M."/>
            <person name="Rensing S.A."/>
            <person name="Riano-Pachon D.M."/>
            <person name="Roberts A.W."/>
            <person name="Sato Y."/>
            <person name="Scheller H.V."/>
            <person name="Schulz B."/>
            <person name="Schulz C."/>
            <person name="Shakirov E.V."/>
            <person name="Shibagaki N."/>
            <person name="Shinohara N."/>
            <person name="Shippen D.E."/>
            <person name="Soerensen I."/>
            <person name="Sotooka R."/>
            <person name="Sugimoto N."/>
            <person name="Sugita M."/>
            <person name="Sumikawa N."/>
            <person name="Tanurdzic M."/>
            <person name="Theissen G."/>
            <person name="Ulvskov P."/>
            <person name="Wakazuki S."/>
            <person name="Weng J.K."/>
            <person name="Willats W.W."/>
            <person name="Wipf D."/>
            <person name="Wolf P.G."/>
            <person name="Yang L."/>
            <person name="Zimmer A.D."/>
            <person name="Zhu Q."/>
            <person name="Mitros T."/>
            <person name="Hellsten U."/>
            <person name="Loque D."/>
            <person name="Otillar R."/>
            <person name="Salamov A."/>
            <person name="Schmutz J."/>
            <person name="Shapiro H."/>
            <person name="Lindquist E."/>
            <person name="Lucas S."/>
            <person name="Rokhsar D."/>
            <person name="Grigoriev I.V."/>
        </authorList>
    </citation>
    <scope>NUCLEOTIDE SEQUENCE [LARGE SCALE GENOMIC DNA]</scope>
</reference>
<dbReference type="Proteomes" id="UP000001514">
    <property type="component" value="Unassembled WGS sequence"/>
</dbReference>
<feature type="region of interest" description="Disordered" evidence="1">
    <location>
        <begin position="34"/>
        <end position="61"/>
    </location>
</feature>
<proteinExistence type="predicted"/>
<gene>
    <name evidence="2" type="ORF">SELMODRAFT_411082</name>
</gene>
<feature type="compositionally biased region" description="Basic and acidic residues" evidence="1">
    <location>
        <begin position="85"/>
        <end position="94"/>
    </location>
</feature>
<organism evidence="3">
    <name type="scientific">Selaginella moellendorffii</name>
    <name type="common">Spikemoss</name>
    <dbReference type="NCBI Taxonomy" id="88036"/>
    <lineage>
        <taxon>Eukaryota</taxon>
        <taxon>Viridiplantae</taxon>
        <taxon>Streptophyta</taxon>
        <taxon>Embryophyta</taxon>
        <taxon>Tracheophyta</taxon>
        <taxon>Lycopodiopsida</taxon>
        <taxon>Selaginellales</taxon>
        <taxon>Selaginellaceae</taxon>
        <taxon>Selaginella</taxon>
    </lineage>
</organism>
<evidence type="ECO:0000313" key="3">
    <source>
        <dbReference type="Proteomes" id="UP000001514"/>
    </source>
</evidence>
<evidence type="ECO:0000313" key="2">
    <source>
        <dbReference type="EMBL" id="EFJ28364.1"/>
    </source>
</evidence>
<dbReference type="KEGG" id="smo:SELMODRAFT_411082"/>
<feature type="region of interest" description="Disordered" evidence="1">
    <location>
        <begin position="78"/>
        <end position="104"/>
    </location>
</feature>
<dbReference type="HOGENOM" id="CLU_1734610_0_0_1"/>
<name>D8RGI9_SELML</name>
<protein>
    <submittedName>
        <fullName evidence="2">Uncharacterized protein</fullName>
    </submittedName>
</protein>
<accession>D8RGI9</accession>